<feature type="active site" evidence="6">
    <location>
        <position position="86"/>
    </location>
</feature>
<keyword evidence="2 6" id="KW-0489">Methyltransferase</keyword>
<accession>A0ABV4ZHA3</accession>
<evidence type="ECO:0000256" key="6">
    <source>
        <dbReference type="PROSITE-ProRule" id="PRU01016"/>
    </source>
</evidence>
<protein>
    <recommendedName>
        <fullName evidence="1">DNA (cytosine-5-)-methyltransferase</fullName>
        <ecNumber evidence="1">2.1.1.37</ecNumber>
    </recommendedName>
</protein>
<comment type="caution">
    <text evidence="8">The sequence shown here is derived from an EMBL/GenBank/DDBJ whole genome shotgun (WGS) entry which is preliminary data.</text>
</comment>
<evidence type="ECO:0000256" key="3">
    <source>
        <dbReference type="ARBA" id="ARBA00022679"/>
    </source>
</evidence>
<name>A0ABV4ZHA3_9ACTN</name>
<evidence type="ECO:0000256" key="1">
    <source>
        <dbReference type="ARBA" id="ARBA00011975"/>
    </source>
</evidence>
<dbReference type="Gene3D" id="3.40.50.150">
    <property type="entry name" value="Vaccinia Virus protein VP39"/>
    <property type="match status" value="1"/>
</dbReference>
<keyword evidence="4 6" id="KW-0949">S-adenosyl-L-methionine</keyword>
<dbReference type="GO" id="GO:0032259">
    <property type="term" value="P:methylation"/>
    <property type="evidence" value="ECO:0007669"/>
    <property type="project" value="UniProtKB-KW"/>
</dbReference>
<dbReference type="PRINTS" id="PR00105">
    <property type="entry name" value="C5METTRFRASE"/>
</dbReference>
<dbReference type="RefSeq" id="WP_375061397.1">
    <property type="nucleotide sequence ID" value="NZ_JBHGBT010000002.1"/>
</dbReference>
<comment type="similarity">
    <text evidence="6 7">Belongs to the class I-like SAM-binding methyltransferase superfamily. C5-methyltransferase family.</text>
</comment>
<evidence type="ECO:0000256" key="5">
    <source>
        <dbReference type="ARBA" id="ARBA00022747"/>
    </source>
</evidence>
<evidence type="ECO:0000256" key="2">
    <source>
        <dbReference type="ARBA" id="ARBA00022603"/>
    </source>
</evidence>
<evidence type="ECO:0000256" key="7">
    <source>
        <dbReference type="RuleBase" id="RU000416"/>
    </source>
</evidence>
<dbReference type="Proteomes" id="UP001577267">
    <property type="component" value="Unassembled WGS sequence"/>
</dbReference>
<reference evidence="8 9" key="1">
    <citation type="submission" date="2024-09" db="EMBL/GenBank/DDBJ databases">
        <title>Draft genome sequence of multifaceted antimicrobials producing Streptomyces sp. strain FH1.</title>
        <authorList>
            <person name="Hassan F."/>
            <person name="Ali H."/>
            <person name="Hassan N."/>
            <person name="Nawaz A."/>
        </authorList>
    </citation>
    <scope>NUCLEOTIDE SEQUENCE [LARGE SCALE GENOMIC DNA]</scope>
    <source>
        <strain evidence="8 9">FH1</strain>
    </source>
</reference>
<keyword evidence="3 6" id="KW-0808">Transferase</keyword>
<keyword evidence="5" id="KW-0680">Restriction system</keyword>
<evidence type="ECO:0000313" key="9">
    <source>
        <dbReference type="Proteomes" id="UP001577267"/>
    </source>
</evidence>
<dbReference type="NCBIfam" id="TIGR00675">
    <property type="entry name" value="dcm"/>
    <property type="match status" value="1"/>
</dbReference>
<dbReference type="InterPro" id="IPR029063">
    <property type="entry name" value="SAM-dependent_MTases_sf"/>
</dbReference>
<dbReference type="InterPro" id="IPR001525">
    <property type="entry name" value="C5_MeTfrase"/>
</dbReference>
<dbReference type="Pfam" id="PF00145">
    <property type="entry name" value="DNA_methylase"/>
    <property type="match status" value="1"/>
</dbReference>
<gene>
    <name evidence="8" type="ORF">ACE11A_03170</name>
</gene>
<dbReference type="GO" id="GO:0003886">
    <property type="term" value="F:DNA (cytosine-5-)-methyltransferase activity"/>
    <property type="evidence" value="ECO:0007669"/>
    <property type="project" value="UniProtKB-EC"/>
</dbReference>
<dbReference type="SUPFAM" id="SSF53335">
    <property type="entry name" value="S-adenosyl-L-methionine-dependent methyltransferases"/>
    <property type="match status" value="1"/>
</dbReference>
<sequence length="311" mass="33022">MTTAREMPAPDAATPLIGSLCSGYGGLDLGVQTALGGSVAWHAEVDPGAASVLTRHWPGIPNLGDISRARWTEAPHVCVLTAGFPCQDVSVAGRRAGLTANTRSGLWHHIAGAIAAIRPGLVVIENVRGLLSAPADARTTPRPCPWCAGEPALRALGAVLGSLADLGYDARWCVLRASDVGAPHRRERVFIAAWPAQKYELVTDIRPVGRDQLPARDPEEMSAPARWGRYAPAVARWERRTRPAPPATDEAGRLSPAFVEWMQGLPAGWVTDTPGLGRPTQLTILGNGVVPQQAHRAVRLMNPPFPACPCG</sequence>
<dbReference type="InterPro" id="IPR050390">
    <property type="entry name" value="C5-Methyltransferase"/>
</dbReference>
<dbReference type="EC" id="2.1.1.37" evidence="1"/>
<dbReference type="PROSITE" id="PS51679">
    <property type="entry name" value="SAM_MT_C5"/>
    <property type="match status" value="1"/>
</dbReference>
<keyword evidence="9" id="KW-1185">Reference proteome</keyword>
<evidence type="ECO:0000256" key="4">
    <source>
        <dbReference type="ARBA" id="ARBA00022691"/>
    </source>
</evidence>
<evidence type="ECO:0000313" key="8">
    <source>
        <dbReference type="EMBL" id="MFB4193358.1"/>
    </source>
</evidence>
<organism evidence="8 9">
    <name type="scientific">Streptomyces carpaticus</name>
    <dbReference type="NCBI Taxonomy" id="285558"/>
    <lineage>
        <taxon>Bacteria</taxon>
        <taxon>Bacillati</taxon>
        <taxon>Actinomycetota</taxon>
        <taxon>Actinomycetes</taxon>
        <taxon>Kitasatosporales</taxon>
        <taxon>Streptomycetaceae</taxon>
        <taxon>Streptomyces</taxon>
    </lineage>
</organism>
<dbReference type="EMBL" id="JBHGBT010000002">
    <property type="protein sequence ID" value="MFB4193358.1"/>
    <property type="molecule type" value="Genomic_DNA"/>
</dbReference>
<dbReference type="PANTHER" id="PTHR10629:SF52">
    <property type="entry name" value="DNA (CYTOSINE-5)-METHYLTRANSFERASE 1"/>
    <property type="match status" value="1"/>
</dbReference>
<proteinExistence type="inferred from homology"/>
<dbReference type="PANTHER" id="PTHR10629">
    <property type="entry name" value="CYTOSINE-SPECIFIC METHYLTRANSFERASE"/>
    <property type="match status" value="1"/>
</dbReference>